<feature type="transmembrane region" description="Helical" evidence="6">
    <location>
        <begin position="187"/>
        <end position="212"/>
    </location>
</feature>
<evidence type="ECO:0000256" key="6">
    <source>
        <dbReference type="SAM" id="Phobius"/>
    </source>
</evidence>
<evidence type="ECO:0000256" key="3">
    <source>
        <dbReference type="ARBA" id="ARBA00022692"/>
    </source>
</evidence>
<dbReference type="Pfam" id="PF01943">
    <property type="entry name" value="Polysacc_synt"/>
    <property type="match status" value="1"/>
</dbReference>
<keyword evidence="5 6" id="KW-0472">Membrane</keyword>
<keyword evidence="3 6" id="KW-0812">Transmembrane</keyword>
<comment type="subcellular location">
    <subcellularLocation>
        <location evidence="1">Cell membrane</location>
        <topology evidence="1">Multi-pass membrane protein</topology>
    </subcellularLocation>
</comment>
<dbReference type="EMBL" id="MFZV01000047">
    <property type="protein sequence ID" value="OGK30309.1"/>
    <property type="molecule type" value="Genomic_DNA"/>
</dbReference>
<gene>
    <name evidence="7" type="ORF">A3F29_03760</name>
</gene>
<feature type="transmembrane region" description="Helical" evidence="6">
    <location>
        <begin position="373"/>
        <end position="392"/>
    </location>
</feature>
<evidence type="ECO:0000256" key="5">
    <source>
        <dbReference type="ARBA" id="ARBA00023136"/>
    </source>
</evidence>
<feature type="transmembrane region" description="Helical" evidence="6">
    <location>
        <begin position="60"/>
        <end position="80"/>
    </location>
</feature>
<evidence type="ECO:0000256" key="4">
    <source>
        <dbReference type="ARBA" id="ARBA00022989"/>
    </source>
</evidence>
<evidence type="ECO:0000313" key="7">
    <source>
        <dbReference type="EMBL" id="OGK30309.1"/>
    </source>
</evidence>
<dbReference type="Proteomes" id="UP000177199">
    <property type="component" value="Unassembled WGS sequence"/>
</dbReference>
<accession>A0A1F7HGD8</accession>
<protein>
    <recommendedName>
        <fullName evidence="9">Polysaccharide biosynthesis protein C-terminal domain-containing protein</fullName>
    </recommendedName>
</protein>
<feature type="transmembrane region" description="Helical" evidence="6">
    <location>
        <begin position="304"/>
        <end position="323"/>
    </location>
</feature>
<feature type="transmembrane region" description="Helical" evidence="6">
    <location>
        <begin position="398"/>
        <end position="419"/>
    </location>
</feature>
<organism evidence="7 8">
    <name type="scientific">Candidatus Roizmanbacteria bacterium RIFCSPHIGHO2_12_FULL_33_9</name>
    <dbReference type="NCBI Taxonomy" id="1802045"/>
    <lineage>
        <taxon>Bacteria</taxon>
        <taxon>Candidatus Roizmaniibacteriota</taxon>
    </lineage>
</organism>
<evidence type="ECO:0008006" key="9">
    <source>
        <dbReference type="Google" id="ProtNLM"/>
    </source>
</evidence>
<sequence length="426" mass="47553">MSKIIKNLKKIIAGIVSRKFLRGSVVYWAASLLGGLMNYFFNSYVGKALGPNGFGDISTLFSYVIVLSIPTGIIGTFLIIKIGDKVKNRDYAHGLFQWFMNFLKKRWLLVSLAFILTPFVSPLTGLPQTVAYFLIPILLINWILAYYHSLLQGLHLLSTLALVGLLMTAIKLTGGLSAYFFHQGIVIVLFSLFAGFVVNLLISHFVLSRFLARAKALSLNVQKKLLNLHKDKHIWLTIASTISIGLLGNIDIIIAKHIFKAEDVGFYSAWSLFGKIILYIFGPLLSVGFIFFSSKKYKKYHRPGFVFTIMIFALIGAVAYYGYDMFGLTAVNLVFGQSFMPVAPYLDVAAIYGTCFLLVLFTHQFFLAKGSWGVLILPVLSVIYIGVILFAAKSIVALMIITVGFLAMVFATSLIFYLLRRKVIFK</sequence>
<feature type="transmembrane region" description="Helical" evidence="6">
    <location>
        <begin position="107"/>
        <end position="124"/>
    </location>
</feature>
<feature type="transmembrane region" description="Helical" evidence="6">
    <location>
        <begin position="130"/>
        <end position="147"/>
    </location>
</feature>
<dbReference type="PANTHER" id="PTHR30250">
    <property type="entry name" value="PST FAMILY PREDICTED COLANIC ACID TRANSPORTER"/>
    <property type="match status" value="1"/>
</dbReference>
<feature type="transmembrane region" description="Helical" evidence="6">
    <location>
        <begin position="20"/>
        <end position="40"/>
    </location>
</feature>
<keyword evidence="2" id="KW-1003">Cell membrane</keyword>
<dbReference type="PANTHER" id="PTHR30250:SF11">
    <property type="entry name" value="O-ANTIGEN TRANSPORTER-RELATED"/>
    <property type="match status" value="1"/>
</dbReference>
<feature type="transmembrane region" description="Helical" evidence="6">
    <location>
        <begin position="343"/>
        <end position="361"/>
    </location>
</feature>
<feature type="transmembrane region" description="Helical" evidence="6">
    <location>
        <begin position="267"/>
        <end position="292"/>
    </location>
</feature>
<comment type="caution">
    <text evidence="7">The sequence shown here is derived from an EMBL/GenBank/DDBJ whole genome shotgun (WGS) entry which is preliminary data.</text>
</comment>
<evidence type="ECO:0000256" key="2">
    <source>
        <dbReference type="ARBA" id="ARBA00022475"/>
    </source>
</evidence>
<reference evidence="7 8" key="1">
    <citation type="journal article" date="2016" name="Nat. Commun.">
        <title>Thousands of microbial genomes shed light on interconnected biogeochemical processes in an aquifer system.</title>
        <authorList>
            <person name="Anantharaman K."/>
            <person name="Brown C.T."/>
            <person name="Hug L.A."/>
            <person name="Sharon I."/>
            <person name="Castelle C.J."/>
            <person name="Probst A.J."/>
            <person name="Thomas B.C."/>
            <person name="Singh A."/>
            <person name="Wilkins M.J."/>
            <person name="Karaoz U."/>
            <person name="Brodie E.L."/>
            <person name="Williams K.H."/>
            <person name="Hubbard S.S."/>
            <person name="Banfield J.F."/>
        </authorList>
    </citation>
    <scope>NUCLEOTIDE SEQUENCE [LARGE SCALE GENOMIC DNA]</scope>
</reference>
<dbReference type="InterPro" id="IPR050833">
    <property type="entry name" value="Poly_Biosynth_Transport"/>
</dbReference>
<evidence type="ECO:0000313" key="8">
    <source>
        <dbReference type="Proteomes" id="UP000177199"/>
    </source>
</evidence>
<feature type="transmembrane region" description="Helical" evidence="6">
    <location>
        <begin position="159"/>
        <end position="181"/>
    </location>
</feature>
<name>A0A1F7HGD8_9BACT</name>
<dbReference type="GO" id="GO:0005886">
    <property type="term" value="C:plasma membrane"/>
    <property type="evidence" value="ECO:0007669"/>
    <property type="project" value="UniProtKB-SubCell"/>
</dbReference>
<keyword evidence="4 6" id="KW-1133">Transmembrane helix</keyword>
<dbReference type="InterPro" id="IPR002797">
    <property type="entry name" value="Polysacc_synth"/>
</dbReference>
<dbReference type="AlphaFoldDB" id="A0A1F7HGD8"/>
<feature type="transmembrane region" description="Helical" evidence="6">
    <location>
        <begin position="233"/>
        <end position="255"/>
    </location>
</feature>
<evidence type="ECO:0000256" key="1">
    <source>
        <dbReference type="ARBA" id="ARBA00004651"/>
    </source>
</evidence>
<proteinExistence type="predicted"/>